<dbReference type="CDD" id="cd00063">
    <property type="entry name" value="FN3"/>
    <property type="match status" value="1"/>
</dbReference>
<dbReference type="RefSeq" id="WP_186867408.1">
    <property type="nucleotide sequence ID" value="NZ_JACOPH010000010.1"/>
</dbReference>
<reference evidence="2" key="1">
    <citation type="submission" date="2020-08" db="EMBL/GenBank/DDBJ databases">
        <title>Genome public.</title>
        <authorList>
            <person name="Liu C."/>
            <person name="Sun Q."/>
        </authorList>
    </citation>
    <scope>NUCLEOTIDE SEQUENCE</scope>
    <source>
        <strain evidence="2">BX1005</strain>
    </source>
</reference>
<dbReference type="Gene3D" id="2.60.40.10">
    <property type="entry name" value="Immunoglobulins"/>
    <property type="match status" value="2"/>
</dbReference>
<dbReference type="InterPro" id="IPR003961">
    <property type="entry name" value="FN3_dom"/>
</dbReference>
<gene>
    <name evidence="2" type="ORF">H8S17_11405</name>
</gene>
<keyword evidence="3" id="KW-1185">Reference proteome</keyword>
<organism evidence="2 3">
    <name type="scientific">Roseburia zhanii</name>
    <dbReference type="NCBI Taxonomy" id="2763064"/>
    <lineage>
        <taxon>Bacteria</taxon>
        <taxon>Bacillati</taxon>
        <taxon>Bacillota</taxon>
        <taxon>Clostridia</taxon>
        <taxon>Lachnospirales</taxon>
        <taxon>Lachnospiraceae</taxon>
        <taxon>Roseburia</taxon>
    </lineage>
</organism>
<dbReference type="SMART" id="SM00060">
    <property type="entry name" value="FN3"/>
    <property type="match status" value="2"/>
</dbReference>
<dbReference type="InterPro" id="IPR036116">
    <property type="entry name" value="FN3_sf"/>
</dbReference>
<dbReference type="SUPFAM" id="SSF49373">
    <property type="entry name" value="Invasin/intimin cell-adhesion fragments"/>
    <property type="match status" value="1"/>
</dbReference>
<sequence length="2896" mass="312554">MYKDVAKRILASILILCMIGSTPDLTLLAGTEGGSTGAEHTYAYGSSESATTNNYINAGEWIANAYTVEANTDSTMNVQKLQSVAFALDKSAQNGDSTQHIKSADYRIDIYKYKPTEEAADVLTAGTPAATLTGTYEADKCTDGTTYYSVDLADQGKSVVLGNGECFAVKVTLSNAFSKADDGTAETPATQIHYESSNDNGAVSFANGKRLTNRAVHIKAVTVESTQEIPIEGVQFTQNSLTLVKGEEQQLTVDYTPATTSQRGLKWESDDKSVVTVDDNGKVTAVAAGNANVTVKSAVDDSISDTIGIEVCKDIANLTYSVISDQTYQGVALEPTFEVKDGDTVLDKAAGDYAVTYDKNTNVGQASVKVTANGNGYKGEKIVNFNIVPADLGNGSVTAACASTYPATGSKIELSDPAAELTVTYTNKSGTNINLNYAEDGSADFKIKEYKNNIAAGNQACVVLEGTGNYTGTIECYFQIKASAATVKASVDTPSYTYDGSAQRSDVTVKDGETVLKKGRDYKVTYPSDVTSAGTKTIHIEGIDAYDAYAEDVTYVIHSRRLTNGVKFADLPNQVSPVTKDSLEGLSVTYLGKELTVDQDYTIDVTETTGEVTVTLTGIGNFQGTDSKTVKTGINIANCTITVAKATYTGSALTPEVTVTNASGDVVDESNCTLAWRNNVNAGDAASVTVSGIKDYAGVKTQTFPIDARDINTASLAYTTPVVYQKPADPTEPGIISEPTLTYNGRTLKKGTDYDVTFENNEAVGQAKFTVKGKGNFTGNVEKNYSISTADINDTTYMTYSGVDAEYTYTGTAIEPTVILKQNGVQLEKGTDYSVTYSNNTKIGTAHIYISGEGNYKNSETELTFEITKAKITAAVVDAIDDQEFTGKAIKPAFAVSVDGVALTAGVDFDVDYADNIEAGKATITLTGKNNYTGTKTTSFGILKDISTNTNTVKIAPIEAQEYAGDAVKPDIVVTDTYQDGTTVYTLEASKDYTVDYAANNDIGTATVTVTGKGYYKNSLTANFEIVQGDLGEDNTLVKAVLTNANPNALRFTGSEIRPEIKVTCNGHVLSNPTDYKTNYFYNTDVTNSGSTRVRIYGAGKFAGTRTIYFKIIPKDISYDRAIAVEVPAIDALVLEAKGHPDVTVKDMDRNSSGGKLSAGETAGYLLTEGESKDYTLGDVKVNADGSATVEIIGQNNYAGSLIVPFTVNKTDTGNVTIKSSLPADQKSFTYTGNTIIPKPEVTMSVDGLTTTLEEGTDYTVSSDAVDVGTGYTYTINFTGKYTGTYIGKDTFAVTAKNISDADVTVDDIPNQVYTGLPLKPAVTVRYNGNVVNKSNYTIDYSNNTESGATATVAITGQKNFTGSRTAVFQIRQSFEGEISVTGLENAFVYTSKPIEPQVEVLANGKPLVNGVDYTLSYKNNINANDVSGGKPAYVIVNGAGEYAGEKRFKFTISRKNVLDDDVDIEVEDATFTGGMIQPKVKITYHLPDGSDYVLKNQATAGNNRDYDADIGSSSSVGEQVTVKIIPSGINFYVEDGYFTKTFRILPKDLTGSDQALLSDYTITCPAEVQYDAAITVYEPNVILKDKSRASDGTPQTSGSTFYQLEKGKDYTITYQNNTRPGTATYTIEGKGNYTGTYKGSFTILANLKDATVVIKDQTYTGNPITPSFTVSFGDMTLRNEVDYTYEFSDNTNAGTATLTIIGTGSYAGSRKDQTFKILQKPIGDADVIMSHVYGSYSYTGEDVHPDPHFTYNGKKLALNTDFTCTYQDGCSKAGEWYSFTVEGIGNFTGTLNKEYQIGNNYTDSTVKVTLSDYSFEYTGKPITPMVRVTEINAPYTELKQNIDYQFEYEDNVDAGTAYVNTWGDPKQSKYAGNVSVPFEITPKSISDDDVAVASVADTTYTREAIEPTPVVTWNGKELIAGEDFNYVYKNNKDAGTATVTIEGIGNFTGSKSVDFEIKRKDISGVASDITIADVPDQIYTGKASEPKPEITWNDVALDPRSDYTLTYDNNIELGEATVTIEGIGNYTGTVVKKFNIIKVPVERMEMEYQKVWQYTGNPIEPPVKISYEDTAGNKISLDNSEFTITYKNTIDCGVETGLITITGNGNYEGTKKCFYTIEQRALTDAAVTMDKIPSQVLDADNKAEPKPVIIFRPDSKTTYTLIEGADYEISYTNNTVVGGNGTITIKGLHNFTGTLSQQFYIGKDIKQYIDSIEFVDTPDYIYNGKAHTPAIKVNLKDGVSADLVEGRDYEVLYDGQSKDSITDDTYATKAGLHKVSLSGLDPYGGGIELTYEISKRDINKVKFDIEDQSYTGSEVHPFIMGIDVDANTTLGEDESTAVNTGDISRDGMLVNKNAFTTSYEGNCTDIGTVKVTITATDASNYTGSRELEFKIVPKDLNSDAVLSSTVEKQEYTGKAVTPGVELTDLQRNPDGEVFDPAVDTKYYTLVEGVDYNVEYTDNIYPGVVTMTITGVNHYTGTLAKRFEITADLANAVIAPIPAQMYQNGTPVTPELTVTLGDRTLLLNFDYTVTYSNNTGRGTATATIYPVAGSMYTGSQSATFEISRELSSDTVTVMMIDRSFSYTGSAITPEIGVIYGDNQRLTAGVDYTVSYENNVNVGTATARITGTGVFTGTVLVNFTIIKRSIIRCNFGNILEQLYNGSATDQTPLVTDGGRTLTAGTDYTVAYVNNTQPGIATMTITGKGNYGGIKTIRYLINVKDMTEITASAASSKVKLSWDPVDGAGGYAIYTADNKLIAKTTATSYTHKKLKSMKTYTYKVRPYVVSDGACYYGGFSNTISIMTKPAKVSKVKLKAGNGQTTIKWKKIKGVSGYAIYRSTKKSGSYKKIKTVKKASTTSYTNKNLSSNKKYYYKVRAYKKVKGKKVYGSYSSVKSVRTK</sequence>
<dbReference type="Gene3D" id="2.60.40.1080">
    <property type="match status" value="1"/>
</dbReference>
<name>A0A923LPZ9_9FIRM</name>
<proteinExistence type="predicted"/>
<dbReference type="InterPro" id="IPR008964">
    <property type="entry name" value="Invasin/intimin_cell_adhesion"/>
</dbReference>
<evidence type="ECO:0000313" key="2">
    <source>
        <dbReference type="EMBL" id="MBC5714798.1"/>
    </source>
</evidence>
<dbReference type="EMBL" id="JACOPH010000010">
    <property type="protein sequence ID" value="MBC5714798.1"/>
    <property type="molecule type" value="Genomic_DNA"/>
</dbReference>
<dbReference type="InterPro" id="IPR003343">
    <property type="entry name" value="Big_2"/>
</dbReference>
<dbReference type="PROSITE" id="PS50853">
    <property type="entry name" value="FN3"/>
    <property type="match status" value="1"/>
</dbReference>
<dbReference type="InterPro" id="IPR013783">
    <property type="entry name" value="Ig-like_fold"/>
</dbReference>
<protein>
    <submittedName>
        <fullName evidence="2">Ig-like domain-containing protein</fullName>
    </submittedName>
</protein>
<dbReference type="Pfam" id="PF02368">
    <property type="entry name" value="Big_2"/>
    <property type="match status" value="1"/>
</dbReference>
<dbReference type="SMART" id="SM00635">
    <property type="entry name" value="BID_2"/>
    <property type="match status" value="1"/>
</dbReference>
<dbReference type="SUPFAM" id="SSF49265">
    <property type="entry name" value="Fibronectin type III"/>
    <property type="match status" value="1"/>
</dbReference>
<feature type="domain" description="Fibronectin type-III" evidence="1">
    <location>
        <begin position="2802"/>
        <end position="2896"/>
    </location>
</feature>
<accession>A0A923LPZ9</accession>
<evidence type="ECO:0000313" key="3">
    <source>
        <dbReference type="Proteomes" id="UP000606720"/>
    </source>
</evidence>
<evidence type="ECO:0000259" key="1">
    <source>
        <dbReference type="PROSITE" id="PS50853"/>
    </source>
</evidence>
<comment type="caution">
    <text evidence="2">The sequence shown here is derived from an EMBL/GenBank/DDBJ whole genome shotgun (WGS) entry which is preliminary data.</text>
</comment>
<dbReference type="Proteomes" id="UP000606720">
    <property type="component" value="Unassembled WGS sequence"/>
</dbReference>